<dbReference type="Proteomes" id="UP001228049">
    <property type="component" value="Unassembled WGS sequence"/>
</dbReference>
<comment type="caution">
    <text evidence="3">The sequence shown here is derived from an EMBL/GenBank/DDBJ whole genome shotgun (WGS) entry which is preliminary data.</text>
</comment>
<dbReference type="GO" id="GO:0004138">
    <property type="term" value="F:deoxyguanosine kinase activity"/>
    <property type="evidence" value="ECO:0007669"/>
    <property type="project" value="TreeGrafter"/>
</dbReference>
<protein>
    <submittedName>
        <fullName evidence="3">Deoxycytidine kinase</fullName>
    </submittedName>
</protein>
<gene>
    <name evidence="3" type="ORF">KUDE01_007522</name>
</gene>
<dbReference type="Gene3D" id="3.40.50.300">
    <property type="entry name" value="P-loop containing nucleotide triphosphate hydrolases"/>
    <property type="match status" value="1"/>
</dbReference>
<dbReference type="PANTHER" id="PTHR10513:SF8">
    <property type="entry name" value="DEOXYGUANOSINE KINASE, MITOCHONDRIAL"/>
    <property type="match status" value="1"/>
</dbReference>
<dbReference type="InterPro" id="IPR050566">
    <property type="entry name" value="Deoxyribonucleoside_kinase"/>
</dbReference>
<reference evidence="3" key="1">
    <citation type="submission" date="2023-04" db="EMBL/GenBank/DDBJ databases">
        <title>Chromosome-level genome of Chaenocephalus aceratus.</title>
        <authorList>
            <person name="Park H."/>
        </authorList>
    </citation>
    <scope>NUCLEOTIDE SEQUENCE</scope>
    <source>
        <strain evidence="3">DE</strain>
        <tissue evidence="3">Muscle</tissue>
    </source>
</reference>
<dbReference type="GO" id="GO:0005739">
    <property type="term" value="C:mitochondrion"/>
    <property type="evidence" value="ECO:0007669"/>
    <property type="project" value="TreeGrafter"/>
</dbReference>
<feature type="domain" description="Deoxynucleoside kinase" evidence="2">
    <location>
        <begin position="30"/>
        <end position="69"/>
    </location>
</feature>
<dbReference type="InterPro" id="IPR031314">
    <property type="entry name" value="DNK_dom"/>
</dbReference>
<keyword evidence="3" id="KW-0808">Transferase</keyword>
<dbReference type="SUPFAM" id="SSF52540">
    <property type="entry name" value="P-loop containing nucleoside triphosphate hydrolases"/>
    <property type="match status" value="1"/>
</dbReference>
<proteinExistence type="predicted"/>
<dbReference type="PANTHER" id="PTHR10513">
    <property type="entry name" value="DEOXYNUCLEOSIDE KINASE"/>
    <property type="match status" value="1"/>
</dbReference>
<feature type="region of interest" description="Disordered" evidence="1">
    <location>
        <begin position="65"/>
        <end position="88"/>
    </location>
</feature>
<organism evidence="3 4">
    <name type="scientific">Dissostichus eleginoides</name>
    <name type="common">Patagonian toothfish</name>
    <name type="synonym">Dissostichus amissus</name>
    <dbReference type="NCBI Taxonomy" id="100907"/>
    <lineage>
        <taxon>Eukaryota</taxon>
        <taxon>Metazoa</taxon>
        <taxon>Chordata</taxon>
        <taxon>Craniata</taxon>
        <taxon>Vertebrata</taxon>
        <taxon>Euteleostomi</taxon>
        <taxon>Actinopterygii</taxon>
        <taxon>Neopterygii</taxon>
        <taxon>Teleostei</taxon>
        <taxon>Neoteleostei</taxon>
        <taxon>Acanthomorphata</taxon>
        <taxon>Eupercaria</taxon>
        <taxon>Perciformes</taxon>
        <taxon>Notothenioidei</taxon>
        <taxon>Nototheniidae</taxon>
        <taxon>Dissostichus</taxon>
    </lineage>
</organism>
<dbReference type="InterPro" id="IPR027417">
    <property type="entry name" value="P-loop_NTPase"/>
</dbReference>
<keyword evidence="4" id="KW-1185">Reference proteome</keyword>
<dbReference type="AlphaFoldDB" id="A0AAD9F7Z9"/>
<keyword evidence="3" id="KW-0418">Kinase</keyword>
<name>A0AAD9F7Z9_DISEL</name>
<dbReference type="Pfam" id="PF01712">
    <property type="entry name" value="dNK"/>
    <property type="match status" value="1"/>
</dbReference>
<evidence type="ECO:0000256" key="1">
    <source>
        <dbReference type="SAM" id="MobiDB-lite"/>
    </source>
</evidence>
<sequence length="88" mass="9358">MANISRKLSVSCSRCLSTSPESGANRVKRVSIEGNIAAGKSTFARLLQSACPDWEVVAEPVSKWQNIESGTSKGTDASPRPQSATCCR</sequence>
<dbReference type="EMBL" id="JASDAP010000013">
    <property type="protein sequence ID" value="KAK1892447.1"/>
    <property type="molecule type" value="Genomic_DNA"/>
</dbReference>
<accession>A0AAD9F7Z9</accession>
<evidence type="ECO:0000313" key="3">
    <source>
        <dbReference type="EMBL" id="KAK1892447.1"/>
    </source>
</evidence>
<evidence type="ECO:0000259" key="2">
    <source>
        <dbReference type="Pfam" id="PF01712"/>
    </source>
</evidence>
<evidence type="ECO:0000313" key="4">
    <source>
        <dbReference type="Proteomes" id="UP001228049"/>
    </source>
</evidence>